<keyword evidence="6 8" id="KW-0408">Iron</keyword>
<feature type="compositionally biased region" description="Low complexity" evidence="10">
    <location>
        <begin position="506"/>
        <end position="521"/>
    </location>
</feature>
<accession>A0A0D2EE25</accession>
<dbReference type="OrthoDB" id="1470350at2759"/>
<dbReference type="PANTHER" id="PTHR24305">
    <property type="entry name" value="CYTOCHROME P450"/>
    <property type="match status" value="1"/>
</dbReference>
<keyword evidence="7 9" id="KW-0503">Monooxygenase</keyword>
<dbReference type="GO" id="GO:0020037">
    <property type="term" value="F:heme binding"/>
    <property type="evidence" value="ECO:0007669"/>
    <property type="project" value="InterPro"/>
</dbReference>
<evidence type="ECO:0000256" key="2">
    <source>
        <dbReference type="ARBA" id="ARBA00010617"/>
    </source>
</evidence>
<dbReference type="PRINTS" id="PR00463">
    <property type="entry name" value="EP450I"/>
</dbReference>
<dbReference type="RefSeq" id="XP_016266395.1">
    <property type="nucleotide sequence ID" value="XM_016402498.1"/>
</dbReference>
<dbReference type="InterPro" id="IPR001128">
    <property type="entry name" value="Cyt_P450"/>
</dbReference>
<keyword evidence="11" id="KW-0472">Membrane</keyword>
<protein>
    <recommendedName>
        <fullName evidence="14">Benzoate 4-monooxygenase</fullName>
    </recommendedName>
</protein>
<keyword evidence="3 8" id="KW-0349">Heme</keyword>
<dbReference type="HOGENOM" id="CLU_001570_14_11_1"/>
<evidence type="ECO:0000256" key="5">
    <source>
        <dbReference type="ARBA" id="ARBA00023002"/>
    </source>
</evidence>
<evidence type="ECO:0000313" key="12">
    <source>
        <dbReference type="EMBL" id="KIW46179.1"/>
    </source>
</evidence>
<dbReference type="PANTHER" id="PTHR24305:SF237">
    <property type="entry name" value="CYTOCHROME P450 MONOOXYGENASE ATNE-RELATED"/>
    <property type="match status" value="1"/>
</dbReference>
<evidence type="ECO:0000256" key="3">
    <source>
        <dbReference type="ARBA" id="ARBA00022617"/>
    </source>
</evidence>
<dbReference type="GeneID" id="27353940"/>
<dbReference type="GO" id="GO:0004497">
    <property type="term" value="F:monooxygenase activity"/>
    <property type="evidence" value="ECO:0007669"/>
    <property type="project" value="UniProtKB-KW"/>
</dbReference>
<dbReference type="EMBL" id="KN847333">
    <property type="protein sequence ID" value="KIW46179.1"/>
    <property type="molecule type" value="Genomic_DNA"/>
</dbReference>
<proteinExistence type="inferred from homology"/>
<feature type="transmembrane region" description="Helical" evidence="11">
    <location>
        <begin position="12"/>
        <end position="36"/>
    </location>
</feature>
<dbReference type="CDD" id="cd11061">
    <property type="entry name" value="CYP67-like"/>
    <property type="match status" value="1"/>
</dbReference>
<dbReference type="STRING" id="215243.A0A0D2EE25"/>
<dbReference type="VEuPathDB" id="FungiDB:PV06_01866"/>
<comment type="similarity">
    <text evidence="2 9">Belongs to the cytochrome P450 family.</text>
</comment>
<keyword evidence="13" id="KW-1185">Reference proteome</keyword>
<reference evidence="12 13" key="1">
    <citation type="submission" date="2015-01" db="EMBL/GenBank/DDBJ databases">
        <title>The Genome Sequence of Exophiala oligosperma CBS72588.</title>
        <authorList>
            <consortium name="The Broad Institute Genomics Platform"/>
            <person name="Cuomo C."/>
            <person name="de Hoog S."/>
            <person name="Gorbushina A."/>
            <person name="Stielow B."/>
            <person name="Teixiera M."/>
            <person name="Abouelleil A."/>
            <person name="Chapman S.B."/>
            <person name="Priest M."/>
            <person name="Young S.K."/>
            <person name="Wortman J."/>
            <person name="Nusbaum C."/>
            <person name="Birren B."/>
        </authorList>
    </citation>
    <scope>NUCLEOTIDE SEQUENCE [LARGE SCALE GENOMIC DNA]</scope>
    <source>
        <strain evidence="12 13">CBS 72588</strain>
    </source>
</reference>
<organism evidence="12 13">
    <name type="scientific">Exophiala oligosperma</name>
    <dbReference type="NCBI Taxonomy" id="215243"/>
    <lineage>
        <taxon>Eukaryota</taxon>
        <taxon>Fungi</taxon>
        <taxon>Dikarya</taxon>
        <taxon>Ascomycota</taxon>
        <taxon>Pezizomycotina</taxon>
        <taxon>Eurotiomycetes</taxon>
        <taxon>Chaetothyriomycetidae</taxon>
        <taxon>Chaetothyriales</taxon>
        <taxon>Herpotrichiellaceae</taxon>
        <taxon>Exophiala</taxon>
    </lineage>
</organism>
<evidence type="ECO:0000256" key="10">
    <source>
        <dbReference type="SAM" id="MobiDB-lite"/>
    </source>
</evidence>
<dbReference type="InterPro" id="IPR017972">
    <property type="entry name" value="Cyt_P450_CS"/>
</dbReference>
<evidence type="ECO:0008006" key="14">
    <source>
        <dbReference type="Google" id="ProtNLM"/>
    </source>
</evidence>
<evidence type="ECO:0000256" key="1">
    <source>
        <dbReference type="ARBA" id="ARBA00001971"/>
    </source>
</evidence>
<keyword evidence="11" id="KW-0812">Transmembrane</keyword>
<evidence type="ECO:0000256" key="8">
    <source>
        <dbReference type="PIRSR" id="PIRSR602401-1"/>
    </source>
</evidence>
<evidence type="ECO:0000256" key="11">
    <source>
        <dbReference type="SAM" id="Phobius"/>
    </source>
</evidence>
<dbReference type="Gene3D" id="1.10.630.10">
    <property type="entry name" value="Cytochrome P450"/>
    <property type="match status" value="1"/>
</dbReference>
<keyword evidence="4 8" id="KW-0479">Metal-binding</keyword>
<dbReference type="GO" id="GO:0016705">
    <property type="term" value="F:oxidoreductase activity, acting on paired donors, with incorporation or reduction of molecular oxygen"/>
    <property type="evidence" value="ECO:0007669"/>
    <property type="project" value="InterPro"/>
</dbReference>
<keyword evidence="11" id="KW-1133">Transmembrane helix</keyword>
<sequence length="558" mass="62565">MDTATSQSRLDLFIRVSASFILATVVYTIGVCIYRVTLHPLAKYPGPFLSKITDWSIVLQARSGDRHLDTWAEHQKYGPVVRIGPNVLSYNTTAALKAIYSSRRSNVRKSDWYKTIDAGSKAFSLHSEIDEKRHAFRRRVIDQAFSDTAIKSDEDLIVKDVTTWVDALGTEVDATTGWTKPKDMKDWCNWLSFDMMGDLTFGKGFGCVELGEHRFVPEVVLDATKFVYVAGFWPFIDLVRPLLGTSWASILFTKDAAQGEAYIKYANGMMEQRMAEERQFDDTKASNPRRKDFIHHLLHARDPETGRGLSVNELHADSALLIHAGSDTTALTLSAATFYLTDPRNERVLTKLTTEIRRTFDTPRDIHSGPALGSLTYLRAVIDEVLRLAPPVPSHLPRQVLPGGMEIEGDYVPEGTVVGVAPFAIQYNEEYYPDPFRFKPERWISGPDEGVATARAAFCPFSIGPRGCAGKRVAYLEVSIALATLLWSFDVKRAAAAAADEDGTITTTTDNNTSNKNNNDNKNSRHGNVRGRRDLYQLWDHFVADRKGPMVQFRKRVD</sequence>
<dbReference type="SUPFAM" id="SSF48264">
    <property type="entry name" value="Cytochrome P450"/>
    <property type="match status" value="1"/>
</dbReference>
<evidence type="ECO:0000256" key="6">
    <source>
        <dbReference type="ARBA" id="ARBA00023004"/>
    </source>
</evidence>
<name>A0A0D2EE25_9EURO</name>
<dbReference type="Proteomes" id="UP000053342">
    <property type="component" value="Unassembled WGS sequence"/>
</dbReference>
<feature type="binding site" description="axial binding residue" evidence="8">
    <location>
        <position position="468"/>
    </location>
    <ligand>
        <name>heme</name>
        <dbReference type="ChEBI" id="CHEBI:30413"/>
    </ligand>
    <ligandPart>
        <name>Fe</name>
        <dbReference type="ChEBI" id="CHEBI:18248"/>
    </ligandPart>
</feature>
<dbReference type="AlphaFoldDB" id="A0A0D2EE25"/>
<dbReference type="InterPro" id="IPR002401">
    <property type="entry name" value="Cyt_P450_E_grp-I"/>
</dbReference>
<dbReference type="GO" id="GO:0005506">
    <property type="term" value="F:iron ion binding"/>
    <property type="evidence" value="ECO:0007669"/>
    <property type="project" value="InterPro"/>
</dbReference>
<evidence type="ECO:0000256" key="7">
    <source>
        <dbReference type="ARBA" id="ARBA00023033"/>
    </source>
</evidence>
<comment type="cofactor">
    <cofactor evidence="1 8">
        <name>heme</name>
        <dbReference type="ChEBI" id="CHEBI:30413"/>
    </cofactor>
</comment>
<gene>
    <name evidence="12" type="ORF">PV06_01866</name>
</gene>
<dbReference type="InterPro" id="IPR036396">
    <property type="entry name" value="Cyt_P450_sf"/>
</dbReference>
<dbReference type="PRINTS" id="PR00385">
    <property type="entry name" value="P450"/>
</dbReference>
<keyword evidence="5 9" id="KW-0560">Oxidoreductase</keyword>
<dbReference type="InterPro" id="IPR050121">
    <property type="entry name" value="Cytochrome_P450_monoxygenase"/>
</dbReference>
<dbReference type="Pfam" id="PF00067">
    <property type="entry name" value="p450"/>
    <property type="match status" value="1"/>
</dbReference>
<evidence type="ECO:0000313" key="13">
    <source>
        <dbReference type="Proteomes" id="UP000053342"/>
    </source>
</evidence>
<dbReference type="PROSITE" id="PS00086">
    <property type="entry name" value="CYTOCHROME_P450"/>
    <property type="match status" value="1"/>
</dbReference>
<evidence type="ECO:0000256" key="4">
    <source>
        <dbReference type="ARBA" id="ARBA00022723"/>
    </source>
</evidence>
<evidence type="ECO:0000256" key="9">
    <source>
        <dbReference type="RuleBase" id="RU000461"/>
    </source>
</evidence>
<feature type="region of interest" description="Disordered" evidence="10">
    <location>
        <begin position="500"/>
        <end position="529"/>
    </location>
</feature>